<name>R0IZI1_EXST2</name>
<proteinExistence type="predicted"/>
<evidence type="ECO:0000313" key="1">
    <source>
        <dbReference type="EMBL" id="EOA90120.1"/>
    </source>
</evidence>
<keyword evidence="2" id="KW-1185">Reference proteome</keyword>
<sequence length="221" mass="23260">MLQAALGLSWPSQPWRLAPVLVIYPRPTPPGLSRPPTRCGITAVSQRPSAAAADDDDDAAAIQHRTRLGHAHSRASMTTPQPCIRPQCRTACPGHETIPAGLVPPAQILHGDSDRLALGCALPSPPRVTRDLTLGNPDRPCAVCGATAAASCYRAAALTALPSIVSVDVPYGSPQKTPETPMPPPYPCLRHGQFNHQSAISQTQGLRASFAASRRYTGCAS</sequence>
<dbReference type="Proteomes" id="UP000016935">
    <property type="component" value="Unassembled WGS sequence"/>
</dbReference>
<evidence type="ECO:0000313" key="2">
    <source>
        <dbReference type="Proteomes" id="UP000016935"/>
    </source>
</evidence>
<accession>R0IZI1</accession>
<dbReference type="EMBL" id="KB908493">
    <property type="protein sequence ID" value="EOA90120.1"/>
    <property type="molecule type" value="Genomic_DNA"/>
</dbReference>
<dbReference type="GeneID" id="19404183"/>
<protein>
    <submittedName>
        <fullName evidence="1">Uncharacterized protein</fullName>
    </submittedName>
</protein>
<dbReference type="HOGENOM" id="CLU_1251349_0_0_1"/>
<gene>
    <name evidence="1" type="ORF">SETTUDRAFT_36772</name>
</gene>
<dbReference type="RefSeq" id="XP_008021878.1">
    <property type="nucleotide sequence ID" value="XM_008023687.1"/>
</dbReference>
<dbReference type="AlphaFoldDB" id="R0IZI1"/>
<reference evidence="1 2" key="1">
    <citation type="journal article" date="2012" name="PLoS Pathog.">
        <title>Diverse lifestyles and strategies of plant pathogenesis encoded in the genomes of eighteen Dothideomycetes fungi.</title>
        <authorList>
            <person name="Ohm R.A."/>
            <person name="Feau N."/>
            <person name="Henrissat B."/>
            <person name="Schoch C.L."/>
            <person name="Horwitz B.A."/>
            <person name="Barry K.W."/>
            <person name="Condon B.J."/>
            <person name="Copeland A.C."/>
            <person name="Dhillon B."/>
            <person name="Glaser F."/>
            <person name="Hesse C.N."/>
            <person name="Kosti I."/>
            <person name="LaButti K."/>
            <person name="Lindquist E.A."/>
            <person name="Lucas S."/>
            <person name="Salamov A.A."/>
            <person name="Bradshaw R.E."/>
            <person name="Ciuffetti L."/>
            <person name="Hamelin R.C."/>
            <person name="Kema G.H.J."/>
            <person name="Lawrence C."/>
            <person name="Scott J.A."/>
            <person name="Spatafora J.W."/>
            <person name="Turgeon B.G."/>
            <person name="de Wit P.J.G.M."/>
            <person name="Zhong S."/>
            <person name="Goodwin S.B."/>
            <person name="Grigoriev I.V."/>
        </authorList>
    </citation>
    <scope>NUCLEOTIDE SEQUENCE [LARGE SCALE GENOMIC DNA]</scope>
    <source>
        <strain evidence="2">28A</strain>
    </source>
</reference>
<organism evidence="1 2">
    <name type="scientific">Exserohilum turcicum (strain 28A)</name>
    <name type="common">Northern leaf blight fungus</name>
    <name type="synonym">Setosphaeria turcica</name>
    <dbReference type="NCBI Taxonomy" id="671987"/>
    <lineage>
        <taxon>Eukaryota</taxon>
        <taxon>Fungi</taxon>
        <taxon>Dikarya</taxon>
        <taxon>Ascomycota</taxon>
        <taxon>Pezizomycotina</taxon>
        <taxon>Dothideomycetes</taxon>
        <taxon>Pleosporomycetidae</taxon>
        <taxon>Pleosporales</taxon>
        <taxon>Pleosporineae</taxon>
        <taxon>Pleosporaceae</taxon>
        <taxon>Exserohilum</taxon>
    </lineage>
</organism>
<reference evidence="1 2" key="2">
    <citation type="journal article" date="2013" name="PLoS Genet.">
        <title>Comparative genome structure, secondary metabolite, and effector coding capacity across Cochliobolus pathogens.</title>
        <authorList>
            <person name="Condon B.J."/>
            <person name="Leng Y."/>
            <person name="Wu D."/>
            <person name="Bushley K.E."/>
            <person name="Ohm R.A."/>
            <person name="Otillar R."/>
            <person name="Martin J."/>
            <person name="Schackwitz W."/>
            <person name="Grimwood J."/>
            <person name="MohdZainudin N."/>
            <person name="Xue C."/>
            <person name="Wang R."/>
            <person name="Manning V.A."/>
            <person name="Dhillon B."/>
            <person name="Tu Z.J."/>
            <person name="Steffenson B.J."/>
            <person name="Salamov A."/>
            <person name="Sun H."/>
            <person name="Lowry S."/>
            <person name="LaButti K."/>
            <person name="Han J."/>
            <person name="Copeland A."/>
            <person name="Lindquist E."/>
            <person name="Barry K."/>
            <person name="Schmutz J."/>
            <person name="Baker S.E."/>
            <person name="Ciuffetti L.M."/>
            <person name="Grigoriev I.V."/>
            <person name="Zhong S."/>
            <person name="Turgeon B.G."/>
        </authorList>
    </citation>
    <scope>NUCLEOTIDE SEQUENCE [LARGE SCALE GENOMIC DNA]</scope>
    <source>
        <strain evidence="2">28A</strain>
    </source>
</reference>